<reference evidence="3" key="1">
    <citation type="submission" date="2023-03" db="EMBL/GenBank/DDBJ databases">
        <title>Massive genome expansion in bonnet fungi (Mycena s.s.) driven by repeated elements and novel gene families across ecological guilds.</title>
        <authorList>
            <consortium name="Lawrence Berkeley National Laboratory"/>
            <person name="Harder C.B."/>
            <person name="Miyauchi S."/>
            <person name="Viragh M."/>
            <person name="Kuo A."/>
            <person name="Thoen E."/>
            <person name="Andreopoulos B."/>
            <person name="Lu D."/>
            <person name="Skrede I."/>
            <person name="Drula E."/>
            <person name="Henrissat B."/>
            <person name="Morin E."/>
            <person name="Kohler A."/>
            <person name="Barry K."/>
            <person name="LaButti K."/>
            <person name="Morin E."/>
            <person name="Salamov A."/>
            <person name="Lipzen A."/>
            <person name="Mereny Z."/>
            <person name="Hegedus B."/>
            <person name="Baldrian P."/>
            <person name="Stursova M."/>
            <person name="Weitz H."/>
            <person name="Taylor A."/>
            <person name="Grigoriev I.V."/>
            <person name="Nagy L.G."/>
            <person name="Martin F."/>
            <person name="Kauserud H."/>
        </authorList>
    </citation>
    <scope>NUCLEOTIDE SEQUENCE</scope>
    <source>
        <strain evidence="3">CBHHK200</strain>
    </source>
</reference>
<accession>A0AAD6WRU6</accession>
<dbReference type="InterPro" id="IPR000533">
    <property type="entry name" value="Tropomyosin"/>
</dbReference>
<feature type="coiled-coil region" evidence="2">
    <location>
        <begin position="90"/>
        <end position="131"/>
    </location>
</feature>
<sequence length="142" mass="16040">QRLVPSRFEVDAATLRAETAEDKVKHLEQTLREKDNDIKSLQHKLDTSEEALDKAEAGLREANETCVFLFVLPSLLNGICAEMLRTFCSLRSLDAKAELAERQQMVAEKERDQWEAKCEATDAKYNAAKIELDNLVGEMEGL</sequence>
<dbReference type="EMBL" id="JARJCM010000237">
    <property type="protein sequence ID" value="KAJ7021246.1"/>
    <property type="molecule type" value="Genomic_DNA"/>
</dbReference>
<evidence type="ECO:0000256" key="1">
    <source>
        <dbReference type="ARBA" id="ARBA00023054"/>
    </source>
</evidence>
<dbReference type="AlphaFoldDB" id="A0AAD6WRU6"/>
<comment type="caution">
    <text evidence="3">The sequence shown here is derived from an EMBL/GenBank/DDBJ whole genome shotgun (WGS) entry which is preliminary data.</text>
</comment>
<organism evidence="3 4">
    <name type="scientific">Mycena alexandri</name>
    <dbReference type="NCBI Taxonomy" id="1745969"/>
    <lineage>
        <taxon>Eukaryota</taxon>
        <taxon>Fungi</taxon>
        <taxon>Dikarya</taxon>
        <taxon>Basidiomycota</taxon>
        <taxon>Agaricomycotina</taxon>
        <taxon>Agaricomycetes</taxon>
        <taxon>Agaricomycetidae</taxon>
        <taxon>Agaricales</taxon>
        <taxon>Marasmiineae</taxon>
        <taxon>Mycenaceae</taxon>
        <taxon>Mycena</taxon>
    </lineage>
</organism>
<feature type="coiled-coil region" evidence="2">
    <location>
        <begin position="10"/>
        <end position="65"/>
    </location>
</feature>
<proteinExistence type="predicted"/>
<evidence type="ECO:0000313" key="4">
    <source>
        <dbReference type="Proteomes" id="UP001218188"/>
    </source>
</evidence>
<dbReference type="Gene3D" id="1.20.5.340">
    <property type="match status" value="1"/>
</dbReference>
<evidence type="ECO:0008006" key="5">
    <source>
        <dbReference type="Google" id="ProtNLM"/>
    </source>
</evidence>
<name>A0AAD6WRU6_9AGAR</name>
<dbReference type="Pfam" id="PF00261">
    <property type="entry name" value="Tropomyosin"/>
    <property type="match status" value="1"/>
</dbReference>
<evidence type="ECO:0000313" key="3">
    <source>
        <dbReference type="EMBL" id="KAJ7021246.1"/>
    </source>
</evidence>
<evidence type="ECO:0000256" key="2">
    <source>
        <dbReference type="SAM" id="Coils"/>
    </source>
</evidence>
<feature type="non-terminal residue" evidence="3">
    <location>
        <position position="142"/>
    </location>
</feature>
<gene>
    <name evidence="3" type="ORF">C8F04DRAFT_973061</name>
</gene>
<dbReference type="Proteomes" id="UP001218188">
    <property type="component" value="Unassembled WGS sequence"/>
</dbReference>
<dbReference type="SUPFAM" id="SSF57997">
    <property type="entry name" value="Tropomyosin"/>
    <property type="match status" value="1"/>
</dbReference>
<protein>
    <recommendedName>
        <fullName evidence="5">Tropomyosin</fullName>
    </recommendedName>
</protein>
<keyword evidence="4" id="KW-1185">Reference proteome</keyword>
<keyword evidence="1 2" id="KW-0175">Coiled coil</keyword>